<gene>
    <name evidence="1" type="ORF">Patl1_27894</name>
</gene>
<organism evidence="1 2">
    <name type="scientific">Pistacia atlantica</name>
    <dbReference type="NCBI Taxonomy" id="434234"/>
    <lineage>
        <taxon>Eukaryota</taxon>
        <taxon>Viridiplantae</taxon>
        <taxon>Streptophyta</taxon>
        <taxon>Embryophyta</taxon>
        <taxon>Tracheophyta</taxon>
        <taxon>Spermatophyta</taxon>
        <taxon>Magnoliopsida</taxon>
        <taxon>eudicotyledons</taxon>
        <taxon>Gunneridae</taxon>
        <taxon>Pentapetalae</taxon>
        <taxon>rosids</taxon>
        <taxon>malvids</taxon>
        <taxon>Sapindales</taxon>
        <taxon>Anacardiaceae</taxon>
        <taxon>Pistacia</taxon>
    </lineage>
</organism>
<name>A0ACC1BC13_9ROSI</name>
<protein>
    <submittedName>
        <fullName evidence="1">Uncharacterized protein</fullName>
    </submittedName>
</protein>
<sequence>MLLPVEMIDKGQANLASGCTNLSRLVVVGANELGLLSVAEECLTLQELELHKCSDNVLRGIAACENLQILKLVGHLDGFYCSLVSDIGLTILAQGMDGGWMAALSYSENLKTLRFVSCKRMDPSPGPDEYLGYHPALEWLHLQKCQLRDKKNVRVLFRVCEAVREVMFQDCWGLDNDIFSFASVFRMLTADNRRNVRVLFRVCEAVREVMFQDCWGLDNDIFSFASVFRTVKFLSLEGCSLPTTEGLEFVILSWTELENLSVMSCKNIKDGEVSPASSLIGRKGGKFFKTT</sequence>
<dbReference type="Proteomes" id="UP001164250">
    <property type="component" value="Chromosome 5"/>
</dbReference>
<dbReference type="EMBL" id="CM047901">
    <property type="protein sequence ID" value="KAJ0096478.1"/>
    <property type="molecule type" value="Genomic_DNA"/>
</dbReference>
<evidence type="ECO:0000313" key="1">
    <source>
        <dbReference type="EMBL" id="KAJ0096478.1"/>
    </source>
</evidence>
<accession>A0ACC1BC13</accession>
<evidence type="ECO:0000313" key="2">
    <source>
        <dbReference type="Proteomes" id="UP001164250"/>
    </source>
</evidence>
<keyword evidence="2" id="KW-1185">Reference proteome</keyword>
<reference evidence="2" key="1">
    <citation type="journal article" date="2023" name="G3 (Bethesda)">
        <title>Genome assembly and association tests identify interacting loci associated with vigor, precocity, and sex in interspecific pistachio rootstocks.</title>
        <authorList>
            <person name="Palmer W."/>
            <person name="Jacygrad E."/>
            <person name="Sagayaradj S."/>
            <person name="Cavanaugh K."/>
            <person name="Han R."/>
            <person name="Bertier L."/>
            <person name="Beede B."/>
            <person name="Kafkas S."/>
            <person name="Golino D."/>
            <person name="Preece J."/>
            <person name="Michelmore R."/>
        </authorList>
    </citation>
    <scope>NUCLEOTIDE SEQUENCE [LARGE SCALE GENOMIC DNA]</scope>
</reference>
<comment type="caution">
    <text evidence="1">The sequence shown here is derived from an EMBL/GenBank/DDBJ whole genome shotgun (WGS) entry which is preliminary data.</text>
</comment>
<proteinExistence type="predicted"/>